<dbReference type="Proteomes" id="UP001201980">
    <property type="component" value="Unassembled WGS sequence"/>
</dbReference>
<accession>A0AAD5RZY7</accession>
<proteinExistence type="predicted"/>
<sequence length="288" mass="31655">MPSLPTAALPRQHWIHTPATIGPFPHPYMHRQPTYPRGRNPHLDINNNPSIFADSLASNMEFHQETLPTLEKLGEIVRNSPLEDRQTIRAVLNEVMETRFQWWQELGTPFSAVLACKNPFGKGDSILFRTAVLNSSHQNFVDLRVARETYEVQLSQARSQDESSNGQTETESSRNNGEALGQSSRAEQKRACEIGDQVEITWSPASSADCPRDGTQGGKMRFLVVSEGGLAGNLSVGVGDLERLERGKSGRGCDCGASGGGDGERAAGICRDIRDNRNPQDTGPARRF</sequence>
<reference evidence="2" key="1">
    <citation type="submission" date="2022-07" db="EMBL/GenBank/DDBJ databases">
        <title>Draft genome sequence of Zalerion maritima ATCC 34329, a (micro)plastics degrading marine fungus.</title>
        <authorList>
            <person name="Paco A."/>
            <person name="Goncalves M.F.M."/>
            <person name="Rocha-Santos T.A.P."/>
            <person name="Alves A."/>
        </authorList>
    </citation>
    <scope>NUCLEOTIDE SEQUENCE</scope>
    <source>
        <strain evidence="2">ATCC 34329</strain>
    </source>
</reference>
<gene>
    <name evidence="2" type="ORF">MKZ38_009819</name>
</gene>
<feature type="compositionally biased region" description="Polar residues" evidence="1">
    <location>
        <begin position="154"/>
        <end position="185"/>
    </location>
</feature>
<comment type="caution">
    <text evidence="2">The sequence shown here is derived from an EMBL/GenBank/DDBJ whole genome shotgun (WGS) entry which is preliminary data.</text>
</comment>
<organism evidence="2 3">
    <name type="scientific">Zalerion maritima</name>
    <dbReference type="NCBI Taxonomy" id="339359"/>
    <lineage>
        <taxon>Eukaryota</taxon>
        <taxon>Fungi</taxon>
        <taxon>Dikarya</taxon>
        <taxon>Ascomycota</taxon>
        <taxon>Pezizomycotina</taxon>
        <taxon>Sordariomycetes</taxon>
        <taxon>Lulworthiomycetidae</taxon>
        <taxon>Lulworthiales</taxon>
        <taxon>Lulworthiaceae</taxon>
        <taxon>Zalerion</taxon>
    </lineage>
</organism>
<name>A0AAD5RZY7_9PEZI</name>
<evidence type="ECO:0000313" key="2">
    <source>
        <dbReference type="EMBL" id="KAJ2906956.1"/>
    </source>
</evidence>
<feature type="region of interest" description="Disordered" evidence="1">
    <location>
        <begin position="154"/>
        <end position="188"/>
    </location>
</feature>
<protein>
    <submittedName>
        <fullName evidence="2">Uncharacterized protein</fullName>
    </submittedName>
</protein>
<dbReference type="EMBL" id="JAKWBI020000007">
    <property type="protein sequence ID" value="KAJ2906956.1"/>
    <property type="molecule type" value="Genomic_DNA"/>
</dbReference>
<feature type="region of interest" description="Disordered" evidence="1">
    <location>
        <begin position="249"/>
        <end position="288"/>
    </location>
</feature>
<evidence type="ECO:0000256" key="1">
    <source>
        <dbReference type="SAM" id="MobiDB-lite"/>
    </source>
</evidence>
<keyword evidence="3" id="KW-1185">Reference proteome</keyword>
<evidence type="ECO:0000313" key="3">
    <source>
        <dbReference type="Proteomes" id="UP001201980"/>
    </source>
</evidence>
<dbReference type="AlphaFoldDB" id="A0AAD5RZY7"/>